<evidence type="ECO:0000313" key="1">
    <source>
        <dbReference type="EMBL" id="GAD51995.1"/>
    </source>
</evidence>
<protein>
    <submittedName>
        <fullName evidence="1">Uncharacterized protein</fullName>
    </submittedName>
</protein>
<reference evidence="1 2" key="1">
    <citation type="submission" date="2013-09" db="EMBL/GenBank/DDBJ databases">
        <title>Whole genome sequencing of Halarchaeum acidiphilum strain MH1-52-1.</title>
        <authorList>
            <person name="Shimane Y."/>
            <person name="Minegishi H."/>
            <person name="Nishi S."/>
            <person name="Echigo A."/>
            <person name="Shuto A."/>
            <person name="Konishi M."/>
            <person name="Ito T."/>
            <person name="Ohkuma M."/>
            <person name="Ohta Y."/>
            <person name="Nagano Y."/>
            <person name="Tsubouchi T."/>
            <person name="Mori K."/>
            <person name="Usui K."/>
            <person name="Kamekura M."/>
            <person name="Usami R."/>
            <person name="Takaki Y."/>
            <person name="Hatada Y."/>
        </authorList>
    </citation>
    <scope>NUCLEOTIDE SEQUENCE [LARGE SCALE GENOMIC DNA]</scope>
    <source>
        <strain evidence="1 2">JCM 16109</strain>
    </source>
</reference>
<dbReference type="Proteomes" id="UP000016986">
    <property type="component" value="Unassembled WGS sequence"/>
</dbReference>
<keyword evidence="2" id="KW-1185">Reference proteome</keyword>
<sequence length="131" mass="14166">MRRRQYLAAGTTGLAGALAGCTGFDPFGPSGEWKLRAMPADPNASDYTCTLNDSFVSAHPHLKTVLSRARDGERGTWSDPVYLDAKTGNDLGTDLSEHCQGGFRGVYFYDGDAFFVSLIDRHPGNGKGHDH</sequence>
<dbReference type="RefSeq" id="WP_020222319.1">
    <property type="nucleotide sequence ID" value="NZ_BANO01000202.1"/>
</dbReference>
<dbReference type="EMBL" id="BATA01000012">
    <property type="protein sequence ID" value="GAD51995.1"/>
    <property type="molecule type" value="Genomic_DNA"/>
</dbReference>
<gene>
    <name evidence="1" type="ORF">MBEHAL_0755</name>
</gene>
<dbReference type="AlphaFoldDB" id="U2YSL3"/>
<dbReference type="PROSITE" id="PS51257">
    <property type="entry name" value="PROKAR_LIPOPROTEIN"/>
    <property type="match status" value="1"/>
</dbReference>
<proteinExistence type="predicted"/>
<accession>U2YSL3</accession>
<dbReference type="OrthoDB" id="268634at2157"/>
<evidence type="ECO:0000313" key="2">
    <source>
        <dbReference type="Proteomes" id="UP000016986"/>
    </source>
</evidence>
<comment type="caution">
    <text evidence="1">The sequence shown here is derived from an EMBL/GenBank/DDBJ whole genome shotgun (WGS) entry which is preliminary data.</text>
</comment>
<name>U2YSL3_9EURY</name>
<organism evidence="1 2">
    <name type="scientific">Halarchaeum acidiphilum MH1-52-1</name>
    <dbReference type="NCBI Taxonomy" id="1261545"/>
    <lineage>
        <taxon>Archaea</taxon>
        <taxon>Methanobacteriati</taxon>
        <taxon>Methanobacteriota</taxon>
        <taxon>Stenosarchaea group</taxon>
        <taxon>Halobacteria</taxon>
        <taxon>Halobacteriales</taxon>
        <taxon>Halobacteriaceae</taxon>
    </lineage>
</organism>